<dbReference type="RefSeq" id="XP_002911063.1">
    <property type="nucleotide sequence ID" value="XM_002911017.1"/>
</dbReference>
<evidence type="ECO:0000313" key="3">
    <source>
        <dbReference type="Proteomes" id="UP000001861"/>
    </source>
</evidence>
<name>D6RND5_COPC7</name>
<comment type="caution">
    <text evidence="2">The sequence shown here is derived from an EMBL/GenBank/DDBJ whole genome shotgun (WGS) entry which is preliminary data.</text>
</comment>
<accession>D6RND5</accession>
<evidence type="ECO:0000256" key="1">
    <source>
        <dbReference type="SAM" id="MobiDB-lite"/>
    </source>
</evidence>
<dbReference type="KEGG" id="cci:CC1G_15605"/>
<gene>
    <name evidence="2" type="ORF">CC1G_15605</name>
</gene>
<evidence type="ECO:0000313" key="2">
    <source>
        <dbReference type="EMBL" id="EFI27569.1"/>
    </source>
</evidence>
<protein>
    <recommendedName>
        <fullName evidence="4">CCHC-type domain-containing protein</fullName>
    </recommendedName>
</protein>
<dbReference type="Proteomes" id="UP000001861">
    <property type="component" value="Unassembled WGS sequence"/>
</dbReference>
<feature type="region of interest" description="Disordered" evidence="1">
    <location>
        <begin position="19"/>
        <end position="59"/>
    </location>
</feature>
<feature type="compositionally biased region" description="Pro residues" evidence="1">
    <location>
        <begin position="25"/>
        <end position="41"/>
    </location>
</feature>
<evidence type="ECO:0008006" key="4">
    <source>
        <dbReference type="Google" id="ProtNLM"/>
    </source>
</evidence>
<reference evidence="2 3" key="1">
    <citation type="journal article" date="2010" name="Proc. Natl. Acad. Sci. U.S.A.">
        <title>Insights into evolution of multicellular fungi from the assembled chromosomes of the mushroom Coprinopsis cinerea (Coprinus cinereus).</title>
        <authorList>
            <person name="Stajich J.E."/>
            <person name="Wilke S.K."/>
            <person name="Ahren D."/>
            <person name="Au C.H."/>
            <person name="Birren B.W."/>
            <person name="Borodovsky M."/>
            <person name="Burns C."/>
            <person name="Canback B."/>
            <person name="Casselton L.A."/>
            <person name="Cheng C.K."/>
            <person name="Deng J."/>
            <person name="Dietrich F.S."/>
            <person name="Fargo D.C."/>
            <person name="Farman M.L."/>
            <person name="Gathman A.C."/>
            <person name="Goldberg J."/>
            <person name="Guigo R."/>
            <person name="Hoegger P.J."/>
            <person name="Hooker J.B."/>
            <person name="Huggins A."/>
            <person name="James T.Y."/>
            <person name="Kamada T."/>
            <person name="Kilaru S."/>
            <person name="Kodira C."/>
            <person name="Kues U."/>
            <person name="Kupfer D."/>
            <person name="Kwan H.S."/>
            <person name="Lomsadze A."/>
            <person name="Li W."/>
            <person name="Lilly W.W."/>
            <person name="Ma L.J."/>
            <person name="Mackey A.J."/>
            <person name="Manning G."/>
            <person name="Martin F."/>
            <person name="Muraguchi H."/>
            <person name="Natvig D.O."/>
            <person name="Palmerini H."/>
            <person name="Ramesh M.A."/>
            <person name="Rehmeyer C.J."/>
            <person name="Roe B.A."/>
            <person name="Shenoy N."/>
            <person name="Stanke M."/>
            <person name="Ter-Hovhannisyan V."/>
            <person name="Tunlid A."/>
            <person name="Velagapudi R."/>
            <person name="Vision T.J."/>
            <person name="Zeng Q."/>
            <person name="Zolan M.E."/>
            <person name="Pukkila P.J."/>
        </authorList>
    </citation>
    <scope>NUCLEOTIDE SEQUENCE [LARGE SCALE GENOMIC DNA]</scope>
    <source>
        <strain evidence="3">Okayama-7 / 130 / ATCC MYA-4618 / FGSC 9003</strain>
    </source>
</reference>
<dbReference type="EMBL" id="AACS02000006">
    <property type="protein sequence ID" value="EFI27569.1"/>
    <property type="molecule type" value="Genomic_DNA"/>
</dbReference>
<dbReference type="AlphaFoldDB" id="D6RND5"/>
<dbReference type="VEuPathDB" id="FungiDB:CC1G_15605"/>
<dbReference type="GeneID" id="9380022"/>
<dbReference type="InParanoid" id="D6RND5"/>
<keyword evidence="3" id="KW-1185">Reference proteome</keyword>
<sequence length="104" mass="11555">MPTPGPSSTIIYRAALRDTSFDPNDLPPLQYPPTPTPPSVPPKEIIDVDDPTQPWNQPLGSKLNPIWVRDFISRLRQIGIPTCNLCRKTGHLASRCKGKGKLQE</sequence>
<dbReference type="HOGENOM" id="CLU_2249998_0_0_1"/>
<organism evidence="2 3">
    <name type="scientific">Coprinopsis cinerea (strain Okayama-7 / 130 / ATCC MYA-4618 / FGSC 9003)</name>
    <name type="common">Inky cap fungus</name>
    <name type="synonym">Hormographiella aspergillata</name>
    <dbReference type="NCBI Taxonomy" id="240176"/>
    <lineage>
        <taxon>Eukaryota</taxon>
        <taxon>Fungi</taxon>
        <taxon>Dikarya</taxon>
        <taxon>Basidiomycota</taxon>
        <taxon>Agaricomycotina</taxon>
        <taxon>Agaricomycetes</taxon>
        <taxon>Agaricomycetidae</taxon>
        <taxon>Agaricales</taxon>
        <taxon>Agaricineae</taxon>
        <taxon>Psathyrellaceae</taxon>
        <taxon>Coprinopsis</taxon>
    </lineage>
</organism>
<proteinExistence type="predicted"/>